<dbReference type="Gene3D" id="3.80.10.10">
    <property type="entry name" value="Ribonuclease Inhibitor"/>
    <property type="match status" value="1"/>
</dbReference>
<dbReference type="Pfam" id="PF03943">
    <property type="entry name" value="TAP_C"/>
    <property type="match status" value="1"/>
</dbReference>
<evidence type="ECO:0000256" key="4">
    <source>
        <dbReference type="ARBA" id="ARBA00022614"/>
    </source>
</evidence>
<dbReference type="SUPFAM" id="SSF54427">
    <property type="entry name" value="NTF2-like"/>
    <property type="match status" value="1"/>
</dbReference>
<dbReference type="InterPro" id="IPR032675">
    <property type="entry name" value="LRR_dom_sf"/>
</dbReference>
<evidence type="ECO:0000313" key="12">
    <source>
        <dbReference type="Proteomes" id="UP000772434"/>
    </source>
</evidence>
<evidence type="ECO:0000256" key="5">
    <source>
        <dbReference type="ARBA" id="ARBA00022737"/>
    </source>
</evidence>
<keyword evidence="5" id="KW-0677">Repeat</keyword>
<comment type="subcellular location">
    <subcellularLocation>
        <location evidence="1">Nucleus</location>
    </subcellularLocation>
</comment>
<feature type="compositionally biased region" description="Basic residues" evidence="8">
    <location>
        <begin position="43"/>
        <end position="52"/>
    </location>
</feature>
<dbReference type="PANTHER" id="PTHR10662">
    <property type="entry name" value="NUCLEAR RNA EXPORT FACTOR"/>
    <property type="match status" value="1"/>
</dbReference>
<protein>
    <recommendedName>
        <fullName evidence="13">NTF2-like protein</fullName>
    </recommendedName>
</protein>
<comment type="caution">
    <text evidence="11">The sequence shown here is derived from an EMBL/GenBank/DDBJ whole genome shotgun (WGS) entry which is preliminary data.</text>
</comment>
<evidence type="ECO:0000256" key="7">
    <source>
        <dbReference type="ARBA" id="ARBA00023242"/>
    </source>
</evidence>
<gene>
    <name evidence="11" type="ORF">BDP27DRAFT_1425818</name>
</gene>
<dbReference type="SMART" id="SM00804">
    <property type="entry name" value="TAP_C"/>
    <property type="match status" value="1"/>
</dbReference>
<evidence type="ECO:0000256" key="3">
    <source>
        <dbReference type="ARBA" id="ARBA00022448"/>
    </source>
</evidence>
<proteinExistence type="inferred from homology"/>
<feature type="domain" description="TAP-C" evidence="10">
    <location>
        <begin position="554"/>
        <end position="605"/>
    </location>
</feature>
<keyword evidence="7" id="KW-0539">Nucleus</keyword>
<evidence type="ECO:0000313" key="11">
    <source>
        <dbReference type="EMBL" id="KAF9064437.1"/>
    </source>
</evidence>
<feature type="compositionally biased region" description="Polar residues" evidence="8">
    <location>
        <begin position="63"/>
        <end position="80"/>
    </location>
</feature>
<keyword evidence="4" id="KW-0433">Leucine-rich repeat</keyword>
<dbReference type="InterPro" id="IPR032710">
    <property type="entry name" value="NTF2-like_dom_sf"/>
</dbReference>
<feature type="compositionally biased region" description="Basic and acidic residues" evidence="8">
    <location>
        <begin position="25"/>
        <end position="39"/>
    </location>
</feature>
<reference evidence="11" key="1">
    <citation type="submission" date="2020-11" db="EMBL/GenBank/DDBJ databases">
        <authorList>
            <consortium name="DOE Joint Genome Institute"/>
            <person name="Ahrendt S."/>
            <person name="Riley R."/>
            <person name="Andreopoulos W."/>
            <person name="Labutti K."/>
            <person name="Pangilinan J."/>
            <person name="Ruiz-Duenas F.J."/>
            <person name="Barrasa J.M."/>
            <person name="Sanchez-Garcia M."/>
            <person name="Camarero S."/>
            <person name="Miyauchi S."/>
            <person name="Serrano A."/>
            <person name="Linde D."/>
            <person name="Babiker R."/>
            <person name="Drula E."/>
            <person name="Ayuso-Fernandez I."/>
            <person name="Pacheco R."/>
            <person name="Padilla G."/>
            <person name="Ferreira P."/>
            <person name="Barriuso J."/>
            <person name="Kellner H."/>
            <person name="Castanera R."/>
            <person name="Alfaro M."/>
            <person name="Ramirez L."/>
            <person name="Pisabarro A.G."/>
            <person name="Kuo A."/>
            <person name="Tritt A."/>
            <person name="Lipzen A."/>
            <person name="He G."/>
            <person name="Yan M."/>
            <person name="Ng V."/>
            <person name="Cullen D."/>
            <person name="Martin F."/>
            <person name="Rosso M.-N."/>
            <person name="Henrissat B."/>
            <person name="Hibbett D."/>
            <person name="Martinez A.T."/>
            <person name="Grigoriev I.V."/>
        </authorList>
    </citation>
    <scope>NUCLEOTIDE SEQUENCE</scope>
    <source>
        <strain evidence="11">AH 40177</strain>
    </source>
</reference>
<dbReference type="InterPro" id="IPR005637">
    <property type="entry name" value="TAP_C_dom"/>
</dbReference>
<feature type="region of interest" description="Disordered" evidence="8">
    <location>
        <begin position="1"/>
        <end position="120"/>
    </location>
</feature>
<dbReference type="Proteomes" id="UP000772434">
    <property type="component" value="Unassembled WGS sequence"/>
</dbReference>
<dbReference type="EMBL" id="JADNRY010000123">
    <property type="protein sequence ID" value="KAF9064437.1"/>
    <property type="molecule type" value="Genomic_DNA"/>
</dbReference>
<dbReference type="CDD" id="cd14342">
    <property type="entry name" value="UBA_TAP-C"/>
    <property type="match status" value="1"/>
</dbReference>
<keyword evidence="6" id="KW-0509">mRNA transport</keyword>
<evidence type="ECO:0008006" key="13">
    <source>
        <dbReference type="Google" id="ProtNLM"/>
    </source>
</evidence>
<dbReference type="PANTHER" id="PTHR10662:SF22">
    <property type="entry name" value="NUCLEAR RNA EXPORT FACTOR 1"/>
    <property type="match status" value="1"/>
</dbReference>
<dbReference type="PROSITE" id="PS51281">
    <property type="entry name" value="TAP_C"/>
    <property type="match status" value="1"/>
</dbReference>
<keyword evidence="12" id="KW-1185">Reference proteome</keyword>
<dbReference type="AlphaFoldDB" id="A0A9P5PKW1"/>
<feature type="compositionally biased region" description="Polar residues" evidence="8">
    <location>
        <begin position="105"/>
        <end position="120"/>
    </location>
</feature>
<dbReference type="GO" id="GO:0003723">
    <property type="term" value="F:RNA binding"/>
    <property type="evidence" value="ECO:0007669"/>
    <property type="project" value="TreeGrafter"/>
</dbReference>
<dbReference type="SUPFAM" id="SSF46934">
    <property type="entry name" value="UBA-like"/>
    <property type="match status" value="1"/>
</dbReference>
<dbReference type="Gene3D" id="3.10.450.50">
    <property type="match status" value="1"/>
</dbReference>
<dbReference type="Gene3D" id="1.10.8.10">
    <property type="entry name" value="DNA helicase RuvA subunit, C-terminal domain"/>
    <property type="match status" value="1"/>
</dbReference>
<name>A0A9P5PKW1_9AGAR</name>
<dbReference type="GO" id="GO:0016973">
    <property type="term" value="P:poly(A)+ mRNA export from nucleus"/>
    <property type="evidence" value="ECO:0007669"/>
    <property type="project" value="TreeGrafter"/>
</dbReference>
<accession>A0A9P5PKW1</accession>
<dbReference type="OrthoDB" id="25872at2759"/>
<dbReference type="GO" id="GO:0005634">
    <property type="term" value="C:nucleus"/>
    <property type="evidence" value="ECO:0007669"/>
    <property type="project" value="UniProtKB-SubCell"/>
</dbReference>
<feature type="compositionally biased region" description="Polar residues" evidence="8">
    <location>
        <begin position="524"/>
        <end position="534"/>
    </location>
</feature>
<dbReference type="InterPro" id="IPR002075">
    <property type="entry name" value="NTF2_dom"/>
</dbReference>
<dbReference type="SUPFAM" id="SSF52058">
    <property type="entry name" value="L domain-like"/>
    <property type="match status" value="1"/>
</dbReference>
<dbReference type="InterPro" id="IPR018222">
    <property type="entry name" value="Nuclear_transport_factor_2_euk"/>
</dbReference>
<dbReference type="Pfam" id="PF22602">
    <property type="entry name" value="NXF_NTF2"/>
    <property type="match status" value="1"/>
</dbReference>
<feature type="region of interest" description="Disordered" evidence="8">
    <location>
        <begin position="514"/>
        <end position="540"/>
    </location>
</feature>
<keyword evidence="3" id="KW-0813">Transport</keyword>
<sequence>MFSSPTPAPGSRTLASNALKSAGLIDRDTKMRDATDKPGGRKGSSKARSHRPRAIDAYKDSGPSKSLSSRLNINTSSNHAGPSDPLSIRGVARPTAAGRLRRNAVSGSASTSPSLIPVRSSTRTTLKGVESWRKLVQKRWNPELALLDLGNLIEDDIVKKFNLMPPGHGGSARDAAVLFKLAKELKPPVQSLNLSKNQLTGQHLSLLSHYLPGLVNLSLQDNQIKTYRDIDAISGKKDRLVALKELLLAGNPLREEMIKKDAEQFKNEVFRRFASLMTLDGQSIAQISFDVSQEPNKPPVSAPEPSSTTFPVEMGPSLIVGVDGALLSGFLVRFFSAYDSQRLTLKDAYDPTATFSYSCNTSIPDRARILALHHKLPNQKKLEWSLWLTKGKAGSRNLMRLAQSHDKQVQRLFVGGEAIANYVSTLPSTRHDISGPPEKFCVDCFPVAHGGMMGLLVMVHGEFTELPVEGLRSFDRTFVLIPAPDGSRAKLSGWDVVIISDQLTIRAYSSPDSWKPGPMVVQPDPSSKQSNEGSNVPIPLLSPEQQNALNQIPEPQRAMVLHICARTGLNVQFSVDCLTNNNWDVEKAFINFEQVKGTLARDAFL</sequence>
<organism evidence="11 12">
    <name type="scientific">Rhodocollybia butyracea</name>
    <dbReference type="NCBI Taxonomy" id="206335"/>
    <lineage>
        <taxon>Eukaryota</taxon>
        <taxon>Fungi</taxon>
        <taxon>Dikarya</taxon>
        <taxon>Basidiomycota</taxon>
        <taxon>Agaricomycotina</taxon>
        <taxon>Agaricomycetes</taxon>
        <taxon>Agaricomycetidae</taxon>
        <taxon>Agaricales</taxon>
        <taxon>Marasmiineae</taxon>
        <taxon>Omphalotaceae</taxon>
        <taxon>Rhodocollybia</taxon>
    </lineage>
</organism>
<feature type="domain" description="NTF2" evidence="9">
    <location>
        <begin position="326"/>
        <end position="505"/>
    </location>
</feature>
<evidence type="ECO:0000259" key="9">
    <source>
        <dbReference type="PROSITE" id="PS50177"/>
    </source>
</evidence>
<evidence type="ECO:0000256" key="2">
    <source>
        <dbReference type="ARBA" id="ARBA00009285"/>
    </source>
</evidence>
<evidence type="ECO:0000259" key="10">
    <source>
        <dbReference type="PROSITE" id="PS51281"/>
    </source>
</evidence>
<evidence type="ECO:0000256" key="8">
    <source>
        <dbReference type="SAM" id="MobiDB-lite"/>
    </source>
</evidence>
<dbReference type="InterPro" id="IPR009060">
    <property type="entry name" value="UBA-like_sf"/>
</dbReference>
<dbReference type="PROSITE" id="PS50177">
    <property type="entry name" value="NTF2_DOMAIN"/>
    <property type="match status" value="1"/>
</dbReference>
<comment type="similarity">
    <text evidence="2">Belongs to the NXF family.</text>
</comment>
<dbReference type="InterPro" id="IPR030217">
    <property type="entry name" value="NXF_fam"/>
</dbReference>
<evidence type="ECO:0000256" key="6">
    <source>
        <dbReference type="ARBA" id="ARBA00022816"/>
    </source>
</evidence>
<evidence type="ECO:0000256" key="1">
    <source>
        <dbReference type="ARBA" id="ARBA00004123"/>
    </source>
</evidence>